<organism evidence="2 3">
    <name type="scientific">Eubacterium album</name>
    <dbReference type="NCBI Taxonomy" id="2978477"/>
    <lineage>
        <taxon>Bacteria</taxon>
        <taxon>Bacillati</taxon>
        <taxon>Bacillota</taxon>
        <taxon>Clostridia</taxon>
        <taxon>Eubacteriales</taxon>
        <taxon>Eubacteriaceae</taxon>
        <taxon>Eubacterium</taxon>
    </lineage>
</organism>
<keyword evidence="3" id="KW-1185">Reference proteome</keyword>
<evidence type="ECO:0000256" key="1">
    <source>
        <dbReference type="SAM" id="Phobius"/>
    </source>
</evidence>
<feature type="transmembrane region" description="Helical" evidence="1">
    <location>
        <begin position="27"/>
        <end position="45"/>
    </location>
</feature>
<accession>A0ABT2LWX4</accession>
<comment type="caution">
    <text evidence="2">The sequence shown here is derived from an EMBL/GenBank/DDBJ whole genome shotgun (WGS) entry which is preliminary data.</text>
</comment>
<proteinExistence type="predicted"/>
<sequence length="163" mass="18351">MLIVSICGIIGLLIGKKVGSCGGWFEAILLGTIFAGLSLGISEMFTPLLTPLMANIAPVETEVIEKKIYALNDTSSNQGTHYLYSGYINNELKYRYVVGTSNGKQVKETKTTNVFIKEENCEPKVKIYKRVLKYKSYSWLFFVELPDEDKVEFYVPENTVIND</sequence>
<protein>
    <submittedName>
        <fullName evidence="2">Uncharacterized protein</fullName>
    </submittedName>
</protein>
<keyword evidence="1" id="KW-1133">Transmembrane helix</keyword>
<reference evidence="2" key="1">
    <citation type="submission" date="2022-09" db="EMBL/GenBank/DDBJ databases">
        <title>Eubacterium sp. LFL-14 isolated from human feces.</title>
        <authorList>
            <person name="Liu F."/>
        </authorList>
    </citation>
    <scope>NUCLEOTIDE SEQUENCE</scope>
    <source>
        <strain evidence="2">LFL-14</strain>
    </source>
</reference>
<dbReference type="RefSeq" id="WP_260978231.1">
    <property type="nucleotide sequence ID" value="NZ_JAODBU010000002.1"/>
</dbReference>
<evidence type="ECO:0000313" key="2">
    <source>
        <dbReference type="EMBL" id="MCT7397795.1"/>
    </source>
</evidence>
<name>A0ABT2LWX4_9FIRM</name>
<keyword evidence="1" id="KW-0472">Membrane</keyword>
<evidence type="ECO:0000313" key="3">
    <source>
        <dbReference type="Proteomes" id="UP001431199"/>
    </source>
</evidence>
<dbReference type="EMBL" id="JAODBU010000002">
    <property type="protein sequence ID" value="MCT7397795.1"/>
    <property type="molecule type" value="Genomic_DNA"/>
</dbReference>
<gene>
    <name evidence="2" type="ORF">N5B56_01670</name>
</gene>
<keyword evidence="1" id="KW-0812">Transmembrane</keyword>
<dbReference type="Proteomes" id="UP001431199">
    <property type="component" value="Unassembled WGS sequence"/>
</dbReference>